<evidence type="ECO:0000313" key="3">
    <source>
        <dbReference type="Proteomes" id="UP001273935"/>
    </source>
</evidence>
<reference evidence="2 3" key="1">
    <citation type="submission" date="2023-10" db="EMBL/GenBank/DDBJ databases">
        <title>Pseudomonas otitidis isolated from a paediatric patient with cystic fibrosis in Chile.</title>
        <authorList>
            <person name="Amsteins-Romero L."/>
            <person name="Opazo-Capurro A."/>
            <person name="Matus-Kohler M."/>
            <person name="Gonzalez-Rocha G."/>
        </authorList>
    </citation>
    <scope>NUCLEOTIDE SEQUENCE [LARGE SCALE GENOMIC DNA]</scope>
    <source>
        <strain evidence="2 3">P-714</strain>
    </source>
</reference>
<gene>
    <name evidence="2" type="ORF">R0G64_32350</name>
</gene>
<dbReference type="Pfam" id="PF05726">
    <property type="entry name" value="Pirin_C"/>
    <property type="match status" value="1"/>
</dbReference>
<protein>
    <submittedName>
        <fullName evidence="2">Pirin-like C-terminal cupin domain-containing protein</fullName>
    </submittedName>
</protein>
<dbReference type="RefSeq" id="WP_317234933.1">
    <property type="nucleotide sequence ID" value="NZ_JAWJUL010000566.1"/>
</dbReference>
<accession>A0ABU3Y1V3</accession>
<organism evidence="2 3">
    <name type="scientific">Metapseudomonas otitidis</name>
    <dbReference type="NCBI Taxonomy" id="319939"/>
    <lineage>
        <taxon>Bacteria</taxon>
        <taxon>Pseudomonadati</taxon>
        <taxon>Pseudomonadota</taxon>
        <taxon>Gammaproteobacteria</taxon>
        <taxon>Pseudomonadales</taxon>
        <taxon>Pseudomonadaceae</taxon>
        <taxon>Metapseudomonas</taxon>
    </lineage>
</organism>
<feature type="domain" description="Pirin C-terminal" evidence="1">
    <location>
        <begin position="1"/>
        <end position="33"/>
    </location>
</feature>
<dbReference type="SUPFAM" id="SSF51182">
    <property type="entry name" value="RmlC-like cupins"/>
    <property type="match status" value="1"/>
</dbReference>
<dbReference type="EMBL" id="JAWJUL010000566">
    <property type="protein sequence ID" value="MDV3444024.1"/>
    <property type="molecule type" value="Genomic_DNA"/>
</dbReference>
<keyword evidence="3" id="KW-1185">Reference proteome</keyword>
<dbReference type="Proteomes" id="UP001273935">
    <property type="component" value="Unassembled WGS sequence"/>
</dbReference>
<dbReference type="InterPro" id="IPR014710">
    <property type="entry name" value="RmlC-like_jellyroll"/>
</dbReference>
<dbReference type="InterPro" id="IPR011051">
    <property type="entry name" value="RmlC_Cupin_sf"/>
</dbReference>
<evidence type="ECO:0000313" key="2">
    <source>
        <dbReference type="EMBL" id="MDV3444024.1"/>
    </source>
</evidence>
<dbReference type="InterPro" id="IPR008778">
    <property type="entry name" value="Pirin_C_dom"/>
</dbReference>
<feature type="non-terminal residue" evidence="2">
    <location>
        <position position="1"/>
    </location>
</feature>
<sequence length="70" mass="8001">RPLGERIVQYGPFVMNSREEIEQALRDYRDGRLAGYCNELIELGYQDAMAQKLELQAFLGLVEDATLPEP</sequence>
<proteinExistence type="predicted"/>
<dbReference type="Gene3D" id="2.60.120.10">
    <property type="entry name" value="Jelly Rolls"/>
    <property type="match status" value="1"/>
</dbReference>
<feature type="non-terminal residue" evidence="2">
    <location>
        <position position="70"/>
    </location>
</feature>
<name>A0ABU3Y1V3_9GAMM</name>
<comment type="caution">
    <text evidence="2">The sequence shown here is derived from an EMBL/GenBank/DDBJ whole genome shotgun (WGS) entry which is preliminary data.</text>
</comment>
<evidence type="ECO:0000259" key="1">
    <source>
        <dbReference type="Pfam" id="PF05726"/>
    </source>
</evidence>